<dbReference type="Pfam" id="PF13038">
    <property type="entry name" value="DUF3899"/>
    <property type="match status" value="1"/>
</dbReference>
<evidence type="ECO:0000256" key="1">
    <source>
        <dbReference type="SAM" id="Phobius"/>
    </source>
</evidence>
<dbReference type="InterPro" id="IPR025007">
    <property type="entry name" value="DUF3899"/>
</dbReference>
<feature type="transmembrane region" description="Helical" evidence="1">
    <location>
        <begin position="36"/>
        <end position="64"/>
    </location>
</feature>
<proteinExistence type="predicted"/>
<dbReference type="RefSeq" id="WP_092273987.1">
    <property type="nucleotide sequence ID" value="NZ_BJOE01000017.1"/>
</dbReference>
<keyword evidence="1" id="KW-0472">Membrane</keyword>
<name>A0A1I4AWF7_9BACL</name>
<dbReference type="AlphaFoldDB" id="A0A1I4AWF7"/>
<sequence>MKKWTYPLLALMIASGVVLGFITQTSSLLPLINNSFLYGLFFVIFGCIILVIRSGFFTAFARGFQQLKDMIFRKPRVLESDLYSAEDASFRRKKEAILRGGTSLLLVSGFGMILFSLVLTCFYYV</sequence>
<evidence type="ECO:0000259" key="2">
    <source>
        <dbReference type="Pfam" id="PF13038"/>
    </source>
</evidence>
<dbReference type="STRING" id="1884381.SAMN05518846_11613"/>
<dbReference type="EMBL" id="FORT01000016">
    <property type="protein sequence ID" value="SFK59966.1"/>
    <property type="molecule type" value="Genomic_DNA"/>
</dbReference>
<reference evidence="4" key="1">
    <citation type="submission" date="2016-10" db="EMBL/GenBank/DDBJ databases">
        <authorList>
            <person name="Varghese N."/>
            <person name="Submissions S."/>
        </authorList>
    </citation>
    <scope>NUCLEOTIDE SEQUENCE [LARGE SCALE GENOMIC DNA]</scope>
    <source>
        <strain evidence="4">OK042</strain>
    </source>
</reference>
<evidence type="ECO:0000313" key="4">
    <source>
        <dbReference type="Proteomes" id="UP000198915"/>
    </source>
</evidence>
<gene>
    <name evidence="3" type="ORF">SAMN05518846_11613</name>
</gene>
<dbReference type="Proteomes" id="UP000198915">
    <property type="component" value="Unassembled WGS sequence"/>
</dbReference>
<organism evidence="3 4">
    <name type="scientific">Brevibacillus centrosporus</name>
    <dbReference type="NCBI Taxonomy" id="54910"/>
    <lineage>
        <taxon>Bacteria</taxon>
        <taxon>Bacillati</taxon>
        <taxon>Bacillota</taxon>
        <taxon>Bacilli</taxon>
        <taxon>Bacillales</taxon>
        <taxon>Paenibacillaceae</taxon>
        <taxon>Brevibacillus</taxon>
    </lineage>
</organism>
<keyword evidence="4" id="KW-1185">Reference proteome</keyword>
<protein>
    <recommendedName>
        <fullName evidence="2">DUF3899 domain-containing protein</fullName>
    </recommendedName>
</protein>
<evidence type="ECO:0000313" key="3">
    <source>
        <dbReference type="EMBL" id="SFK59966.1"/>
    </source>
</evidence>
<accession>A0A1I4AWF7</accession>
<feature type="transmembrane region" description="Helical" evidence="1">
    <location>
        <begin position="101"/>
        <end position="124"/>
    </location>
</feature>
<keyword evidence="1" id="KW-0812">Transmembrane</keyword>
<keyword evidence="1" id="KW-1133">Transmembrane helix</keyword>
<feature type="domain" description="DUF3899" evidence="2">
    <location>
        <begin position="32"/>
        <end position="121"/>
    </location>
</feature>